<evidence type="ECO:0000313" key="3">
    <source>
        <dbReference type="Proteomes" id="UP000199382"/>
    </source>
</evidence>
<dbReference type="CDD" id="cd00293">
    <property type="entry name" value="USP-like"/>
    <property type="match status" value="1"/>
</dbReference>
<dbReference type="OrthoDB" id="9792500at2"/>
<evidence type="ECO:0000313" key="2">
    <source>
        <dbReference type="EMBL" id="SDL19890.1"/>
    </source>
</evidence>
<keyword evidence="3" id="KW-1185">Reference proteome</keyword>
<dbReference type="RefSeq" id="WP_093162870.1">
    <property type="nucleotide sequence ID" value="NZ_FNEK01000072.1"/>
</dbReference>
<organism evidence="2 3">
    <name type="scientific">Aliiruegeria lutimaris</name>
    <dbReference type="NCBI Taxonomy" id="571298"/>
    <lineage>
        <taxon>Bacteria</taxon>
        <taxon>Pseudomonadati</taxon>
        <taxon>Pseudomonadota</taxon>
        <taxon>Alphaproteobacteria</taxon>
        <taxon>Rhodobacterales</taxon>
        <taxon>Roseobacteraceae</taxon>
        <taxon>Aliiruegeria</taxon>
    </lineage>
</organism>
<dbReference type="InterPro" id="IPR014729">
    <property type="entry name" value="Rossmann-like_a/b/a_fold"/>
</dbReference>
<sequence>MFTKIMVPVDLAHQDKLTKSLECAAELARHFDIPVVYVGVTGTAPGATGHTPEEFASHLAEFAAAQAERSGISTAHHAIISHDPRVELDARLVHAAEEIGADLIVMEGHVPNVLDHFLPSDGGIVAKLAKATVMVVRN</sequence>
<name>A0A1G9I3T1_9RHOB</name>
<dbReference type="SUPFAM" id="SSF52402">
    <property type="entry name" value="Adenine nucleotide alpha hydrolases-like"/>
    <property type="match status" value="1"/>
</dbReference>
<dbReference type="InterPro" id="IPR006016">
    <property type="entry name" value="UspA"/>
</dbReference>
<dbReference type="STRING" id="571298.SAMN04488026_107212"/>
<feature type="domain" description="UspA" evidence="1">
    <location>
        <begin position="1"/>
        <end position="137"/>
    </location>
</feature>
<reference evidence="2 3" key="1">
    <citation type="submission" date="2016-10" db="EMBL/GenBank/DDBJ databases">
        <authorList>
            <person name="de Groot N.N."/>
        </authorList>
    </citation>
    <scope>NUCLEOTIDE SEQUENCE [LARGE SCALE GENOMIC DNA]</scope>
    <source>
        <strain evidence="2 3">DSM 25294</strain>
    </source>
</reference>
<dbReference type="Gene3D" id="3.40.50.620">
    <property type="entry name" value="HUPs"/>
    <property type="match status" value="1"/>
</dbReference>
<evidence type="ECO:0000259" key="1">
    <source>
        <dbReference type="Pfam" id="PF00582"/>
    </source>
</evidence>
<accession>A0A1G9I3T1</accession>
<dbReference type="Proteomes" id="UP000199382">
    <property type="component" value="Unassembled WGS sequence"/>
</dbReference>
<dbReference type="Pfam" id="PF00582">
    <property type="entry name" value="Usp"/>
    <property type="match status" value="1"/>
</dbReference>
<dbReference type="AlphaFoldDB" id="A0A1G9I3T1"/>
<gene>
    <name evidence="2" type="ORF">SAMN04488026_107212</name>
</gene>
<protein>
    <submittedName>
        <fullName evidence="2">Nucleotide-binding universal stress protein, UspA family</fullName>
    </submittedName>
</protein>
<proteinExistence type="predicted"/>
<dbReference type="EMBL" id="FNEK01000072">
    <property type="protein sequence ID" value="SDL19890.1"/>
    <property type="molecule type" value="Genomic_DNA"/>
</dbReference>